<dbReference type="STRING" id="453582.SAMN05421580_107255"/>
<evidence type="ECO:0000256" key="7">
    <source>
        <dbReference type="SAM" id="Phobius"/>
    </source>
</evidence>
<feature type="domain" description="Mce/MlaD" evidence="8">
    <location>
        <begin position="53"/>
        <end position="123"/>
    </location>
</feature>
<dbReference type="GO" id="GO:0005886">
    <property type="term" value="C:plasma membrane"/>
    <property type="evidence" value="ECO:0007669"/>
    <property type="project" value="UniProtKB-SubCell"/>
</dbReference>
<dbReference type="PANTHER" id="PTHR30462">
    <property type="entry name" value="INTERMEMBRANE TRANSPORT PROTEIN PQIB-RELATED"/>
    <property type="match status" value="1"/>
</dbReference>
<evidence type="ECO:0000259" key="8">
    <source>
        <dbReference type="Pfam" id="PF02470"/>
    </source>
</evidence>
<protein>
    <submittedName>
        <fullName evidence="9">Paraquat-inducible protein B</fullName>
    </submittedName>
</protein>
<dbReference type="InterPro" id="IPR051800">
    <property type="entry name" value="PqiA-PqiB_transport"/>
</dbReference>
<keyword evidence="2" id="KW-1003">Cell membrane</keyword>
<evidence type="ECO:0000256" key="4">
    <source>
        <dbReference type="ARBA" id="ARBA00022692"/>
    </source>
</evidence>
<evidence type="ECO:0000256" key="3">
    <source>
        <dbReference type="ARBA" id="ARBA00022519"/>
    </source>
</evidence>
<dbReference type="PANTHER" id="PTHR30462:SF0">
    <property type="entry name" value="INTERMEMBRANE TRANSPORT PROTEIN YEBT"/>
    <property type="match status" value="1"/>
</dbReference>
<keyword evidence="3" id="KW-0997">Cell inner membrane</keyword>
<evidence type="ECO:0000256" key="6">
    <source>
        <dbReference type="ARBA" id="ARBA00023136"/>
    </source>
</evidence>
<sequence>MSIDPNQPSTPAQPEITAAPASWLSRFSIVWVVPILALIVSLGVAWKTFHDRGVPIQITFSDAAGLVPGQSVLKYRQVVVGKVEKVGFTEDLTAALVTVRVDQDMAAHIDSEAQFWLARPQIGFSGISGLDTVLSGAFIEGLWDKRFAGPPPAIFKGLETPPLAVTPGSGTWITLTAPDGGSLIEGAPVLYRGIKVGQLRNLRVNPTGDGVRINAFIEAPYDKRLTSSTLFWNTSGFSVSLGASGVKLNVRSLSSLIQGGVEFNTLVTGGAPLGDSPSFPIFTDEETARDSIFADTAEARVALSIRLDGSIRGLALGDPVNLRGVKVGEIINIGIETVTGTEGDETVVQRVDFAVTPERLGLPRKSDTEAVLALLSEEVSQKNLRARVASSGLLGSSLVVELVAVKDAEPASIDLDAKPNPVLPTTAPDISDFSASAEGVLARINALPIEEVMDSTISLLDTTTKLIGQEETQQVPGAILGLVEDARGVISSPDLQAAPAALRKALEETGDFMADLAEAGTVDSITGAMTTASEAAQAVTDSVAGVPKLIDTLNEIGETAKTLPLQEITQNAADLTASLNKLASSADMEALPKSLTESLDALTVMLKDLEQGGATENLNQTLGSAREAADAVAEASTKLPDLTTKLERVIRNLDGVLASYGERSDFNTETVATLRQLRKTAASFDTLIRMIQRNPQSIILGR</sequence>
<evidence type="ECO:0000313" key="10">
    <source>
        <dbReference type="Proteomes" id="UP000186221"/>
    </source>
</evidence>
<feature type="transmembrane region" description="Helical" evidence="7">
    <location>
        <begin position="28"/>
        <end position="46"/>
    </location>
</feature>
<keyword evidence="4 7" id="KW-0812">Transmembrane</keyword>
<evidence type="ECO:0000256" key="5">
    <source>
        <dbReference type="ARBA" id="ARBA00022989"/>
    </source>
</evidence>
<dbReference type="Pfam" id="PF02470">
    <property type="entry name" value="MlaD"/>
    <property type="match status" value="2"/>
</dbReference>
<evidence type="ECO:0000256" key="1">
    <source>
        <dbReference type="ARBA" id="ARBA00004533"/>
    </source>
</evidence>
<keyword evidence="5 7" id="KW-1133">Transmembrane helix</keyword>
<proteinExistence type="predicted"/>
<dbReference type="InterPro" id="IPR003399">
    <property type="entry name" value="Mce/MlaD"/>
</dbReference>
<dbReference type="RefSeq" id="WP_175610454.1">
    <property type="nucleotide sequence ID" value="NZ_FTOG01000007.1"/>
</dbReference>
<dbReference type="EMBL" id="FTOG01000007">
    <property type="protein sequence ID" value="SIS97544.1"/>
    <property type="molecule type" value="Genomic_DNA"/>
</dbReference>
<comment type="subcellular location">
    <subcellularLocation>
        <location evidence="1">Cell inner membrane</location>
    </subcellularLocation>
</comment>
<organism evidence="9 10">
    <name type="scientific">Rhodobacter aestuarii</name>
    <dbReference type="NCBI Taxonomy" id="453582"/>
    <lineage>
        <taxon>Bacteria</taxon>
        <taxon>Pseudomonadati</taxon>
        <taxon>Pseudomonadota</taxon>
        <taxon>Alphaproteobacteria</taxon>
        <taxon>Rhodobacterales</taxon>
        <taxon>Rhodobacter group</taxon>
        <taxon>Rhodobacter</taxon>
    </lineage>
</organism>
<feature type="domain" description="Mce/MlaD" evidence="8">
    <location>
        <begin position="173"/>
        <end position="229"/>
    </location>
</feature>
<keyword evidence="6 7" id="KW-0472">Membrane</keyword>
<keyword evidence="10" id="KW-1185">Reference proteome</keyword>
<dbReference type="Proteomes" id="UP000186221">
    <property type="component" value="Unassembled WGS sequence"/>
</dbReference>
<evidence type="ECO:0000256" key="2">
    <source>
        <dbReference type="ARBA" id="ARBA00022475"/>
    </source>
</evidence>
<evidence type="ECO:0000313" key="9">
    <source>
        <dbReference type="EMBL" id="SIS97544.1"/>
    </source>
</evidence>
<accession>A0A1N7NGR7</accession>
<gene>
    <name evidence="9" type="ORF">SAMN05421580_107255</name>
</gene>
<name>A0A1N7NGR7_9RHOB</name>
<reference evidence="10" key="1">
    <citation type="submission" date="2017-01" db="EMBL/GenBank/DDBJ databases">
        <authorList>
            <person name="Varghese N."/>
            <person name="Submissions S."/>
        </authorList>
    </citation>
    <scope>NUCLEOTIDE SEQUENCE [LARGE SCALE GENOMIC DNA]</scope>
    <source>
        <strain evidence="10">DSM 19945</strain>
    </source>
</reference>
<dbReference type="AlphaFoldDB" id="A0A1N7NGR7"/>